<dbReference type="CDD" id="cd00146">
    <property type="entry name" value="PKD"/>
    <property type="match status" value="1"/>
</dbReference>
<protein>
    <submittedName>
        <fullName evidence="3">PKD domain-containing protein</fullName>
    </submittedName>
</protein>
<comment type="caution">
    <text evidence="3">The sequence shown here is derived from an EMBL/GenBank/DDBJ whole genome shotgun (WGS) entry which is preliminary data.</text>
</comment>
<dbReference type="AlphaFoldDB" id="A0A6N8JC77"/>
<feature type="domain" description="PKD" evidence="2">
    <location>
        <begin position="53"/>
        <end position="92"/>
    </location>
</feature>
<evidence type="ECO:0000259" key="2">
    <source>
        <dbReference type="PROSITE" id="PS50093"/>
    </source>
</evidence>
<dbReference type="InterPro" id="IPR000601">
    <property type="entry name" value="PKD_dom"/>
</dbReference>
<accession>A0A6N8JC77</accession>
<dbReference type="SUPFAM" id="SSF49299">
    <property type="entry name" value="PKD domain"/>
    <property type="match status" value="1"/>
</dbReference>
<dbReference type="EMBL" id="WRXO01000003">
    <property type="protein sequence ID" value="MVT41859.1"/>
    <property type="molecule type" value="Genomic_DNA"/>
</dbReference>
<evidence type="ECO:0000256" key="1">
    <source>
        <dbReference type="SAM" id="SignalP"/>
    </source>
</evidence>
<evidence type="ECO:0000313" key="4">
    <source>
        <dbReference type="Proteomes" id="UP000468388"/>
    </source>
</evidence>
<sequence>MKYWFLLFCIICVKSYAQSTDSIPAQVNTQETDNKIEFSSDLRALRPIAGAPSPFYSYFWEFGDGTFSFEKTPQHIYSDTGNYEIRLYATNNYDDGKPPPTRPRPVRIKNKSFADAATPSGFFKGGGAIEMKVNRMPRAGEEMVLLIGYRQQTVSGGSLMLLYNDKDFKQDNFAWQEVRSHHQERDIPADSMWAYMQEQPLNMPLLLAKNGPADEDVITNPLRNQQVKTMVMDQMHLFRKNHVWRMEKILPGAEQFMFVSLQTTPEMVKDTNAVVNLTALFIPDDPSAEPEQYVLELPIVASHDPNRMIMRNRHMNYRFTGKKRTLTYKIQFQNTGTGPASKVDVGIRIPDVLDGGSVDLVEIQPKCIPCAKAYEHQSCVDTVRTKDSVHFVLRNIYLPGMQQDGVHDEDSTKGFIKYTIHFSRKPAKQPFTSRAAIVFDHNEPVVTNRSTARFIPGISPGIIMGYTSRLGTSGSWKTGDKGFTIGASLSPYAPHHQYLQLELYASAFNEYTQYLGRREGGDTVINGTGYKVRYRDKYENVRVVTIEAVPLQFRYNLNSWIGVGVGMMANVNLSSRVKHTLNTLAENANGGNATLLTGELDSKQSWFTEYNPGFFGDLQLGRVRTGPAAGIRYQYYTNPSQQRLYVYATWRL</sequence>
<dbReference type="PROSITE" id="PS50093">
    <property type="entry name" value="PKD"/>
    <property type="match status" value="1"/>
</dbReference>
<gene>
    <name evidence="3" type="ORF">GO495_14810</name>
</gene>
<feature type="chain" id="PRO_5027051932" evidence="1">
    <location>
        <begin position="20"/>
        <end position="652"/>
    </location>
</feature>
<dbReference type="Pfam" id="PF24595">
    <property type="entry name" value="DUF7619"/>
    <property type="match status" value="1"/>
</dbReference>
<name>A0A6N8JC77_9BACT</name>
<dbReference type="InterPro" id="IPR013783">
    <property type="entry name" value="Ig-like_fold"/>
</dbReference>
<keyword evidence="4" id="KW-1185">Reference proteome</keyword>
<dbReference type="OrthoDB" id="1110367at2"/>
<dbReference type="Pfam" id="PF18911">
    <property type="entry name" value="PKD_4"/>
    <property type="match status" value="1"/>
</dbReference>
<dbReference type="InterPro" id="IPR057171">
    <property type="entry name" value="DUF7849"/>
</dbReference>
<dbReference type="Proteomes" id="UP000468388">
    <property type="component" value="Unassembled WGS sequence"/>
</dbReference>
<dbReference type="Gene3D" id="2.60.40.10">
    <property type="entry name" value="Immunoglobulins"/>
    <property type="match status" value="1"/>
</dbReference>
<proteinExistence type="predicted"/>
<reference evidence="3 4" key="1">
    <citation type="submission" date="2019-12" db="EMBL/GenBank/DDBJ databases">
        <title>The draft genomic sequence of strain Chitinophaga oryziterrae JCM 16595.</title>
        <authorList>
            <person name="Zhang X."/>
        </authorList>
    </citation>
    <scope>NUCLEOTIDE SEQUENCE [LARGE SCALE GENOMIC DNA]</scope>
    <source>
        <strain evidence="3 4">JCM 16595</strain>
    </source>
</reference>
<dbReference type="RefSeq" id="WP_157300479.1">
    <property type="nucleotide sequence ID" value="NZ_BAAAZB010000006.1"/>
</dbReference>
<organism evidence="3 4">
    <name type="scientific">Chitinophaga oryziterrae</name>
    <dbReference type="NCBI Taxonomy" id="1031224"/>
    <lineage>
        <taxon>Bacteria</taxon>
        <taxon>Pseudomonadati</taxon>
        <taxon>Bacteroidota</taxon>
        <taxon>Chitinophagia</taxon>
        <taxon>Chitinophagales</taxon>
        <taxon>Chitinophagaceae</taxon>
        <taxon>Chitinophaga</taxon>
    </lineage>
</organism>
<dbReference type="Pfam" id="PF25233">
    <property type="entry name" value="DUF7849"/>
    <property type="match status" value="1"/>
</dbReference>
<feature type="signal peptide" evidence="1">
    <location>
        <begin position="1"/>
        <end position="19"/>
    </location>
</feature>
<dbReference type="InterPro" id="IPR055353">
    <property type="entry name" value="DUF7619"/>
</dbReference>
<dbReference type="InterPro" id="IPR035986">
    <property type="entry name" value="PKD_dom_sf"/>
</dbReference>
<evidence type="ECO:0000313" key="3">
    <source>
        <dbReference type="EMBL" id="MVT41859.1"/>
    </source>
</evidence>
<keyword evidence="1" id="KW-0732">Signal</keyword>